<proteinExistence type="predicted"/>
<dbReference type="Proteomes" id="UP000552644">
    <property type="component" value="Unassembled WGS sequence"/>
</dbReference>
<reference evidence="1 2" key="1">
    <citation type="submission" date="2020-08" db="EMBL/GenBank/DDBJ databases">
        <title>Genomic Encyclopedia of Type Strains, Phase III (KMG-III): the genomes of soil and plant-associated and newly described type strains.</title>
        <authorList>
            <person name="Whitman W."/>
        </authorList>
    </citation>
    <scope>NUCLEOTIDE SEQUENCE [LARGE SCALE GENOMIC DNA]</scope>
    <source>
        <strain evidence="1 2">CECT 8840</strain>
    </source>
</reference>
<sequence length="388" mass="44184">MAPVIYPARRAVEHAVALPGVRPVRLFPVLWPFWQVEITANVYEEQAYEVIDRFLVRAVVEGGVDDRDELIRFFGLEPPLVDRCLAFLSVIGHLTVERGRVRMTDLGLRSVRAGVRYEPKESRQKLLIERFTGRPLPRGHYQTSPGVLPSPEVPDELLTDRTRFLSLFTPVAFQPQMINDLAARSDRTEYNLPGQLREIRGIAAQDAYMPAYLIETDNRSLLAYTAAVTGRDPFLEAVCRDVPAIHMKIEAERRENPRDLWTAWLASSQLGPGQPRQLPNGVWRVTLRPTAFSGPPKLPLSRLGSFQLRKHHFIQLWCDDAELRGRATSERALSMTRLREVRTRADLAERIDGVAAQLEVTPPSFAQLRDHARRERLHDRLASLEALE</sequence>
<gene>
    <name evidence="1" type="ORF">FHS44_005599</name>
</gene>
<evidence type="ECO:0000313" key="2">
    <source>
        <dbReference type="Proteomes" id="UP000552644"/>
    </source>
</evidence>
<organism evidence="1 2">
    <name type="scientific">Streptosporangium saharense</name>
    <dbReference type="NCBI Taxonomy" id="1706840"/>
    <lineage>
        <taxon>Bacteria</taxon>
        <taxon>Bacillati</taxon>
        <taxon>Actinomycetota</taxon>
        <taxon>Actinomycetes</taxon>
        <taxon>Streptosporangiales</taxon>
        <taxon>Streptosporangiaceae</taxon>
        <taxon>Streptosporangium</taxon>
    </lineage>
</organism>
<comment type="caution">
    <text evidence="1">The sequence shown here is derived from an EMBL/GenBank/DDBJ whole genome shotgun (WGS) entry which is preliminary data.</text>
</comment>
<dbReference type="RefSeq" id="WP_184719792.1">
    <property type="nucleotide sequence ID" value="NZ_JACHJP010000007.1"/>
</dbReference>
<name>A0A7W7QRY2_9ACTN</name>
<dbReference type="EMBL" id="JACHJP010000007">
    <property type="protein sequence ID" value="MBB4918469.1"/>
    <property type="molecule type" value="Genomic_DNA"/>
</dbReference>
<evidence type="ECO:0000313" key="1">
    <source>
        <dbReference type="EMBL" id="MBB4918469.1"/>
    </source>
</evidence>
<dbReference type="AlphaFoldDB" id="A0A7W7QRY2"/>
<keyword evidence="2" id="KW-1185">Reference proteome</keyword>
<accession>A0A7W7QRY2</accession>
<protein>
    <submittedName>
        <fullName evidence="1">Uncharacterized protein</fullName>
    </submittedName>
</protein>